<feature type="region of interest" description="Disordered" evidence="1">
    <location>
        <begin position="478"/>
        <end position="499"/>
    </location>
</feature>
<gene>
    <name evidence="2" type="ORF">GIB67_039808</name>
</gene>
<feature type="compositionally biased region" description="Low complexity" evidence="1">
    <location>
        <begin position="257"/>
        <end position="266"/>
    </location>
</feature>
<dbReference type="EMBL" id="JACGCM010000309">
    <property type="protein sequence ID" value="KAF6173857.1"/>
    <property type="molecule type" value="Genomic_DNA"/>
</dbReference>
<feature type="compositionally biased region" description="Polar residues" evidence="1">
    <location>
        <begin position="271"/>
        <end position="283"/>
    </location>
</feature>
<evidence type="ECO:0000256" key="1">
    <source>
        <dbReference type="SAM" id="MobiDB-lite"/>
    </source>
</evidence>
<dbReference type="Proteomes" id="UP000541444">
    <property type="component" value="Unassembled WGS sequence"/>
</dbReference>
<accession>A0A7J7P326</accession>
<dbReference type="PANTHER" id="PTHR48258:SF8">
    <property type="entry name" value="DUF4216 DOMAIN-CONTAINING PROTEIN"/>
    <property type="match status" value="1"/>
</dbReference>
<dbReference type="PANTHER" id="PTHR48258">
    <property type="entry name" value="DUF4218 DOMAIN-CONTAINING PROTEIN-RELATED"/>
    <property type="match status" value="1"/>
</dbReference>
<protein>
    <recommendedName>
        <fullName evidence="4">Transposase</fullName>
    </recommendedName>
</protein>
<name>A0A7J7P326_9MAGN</name>
<sequence length="499" mass="56861">MPNSRWESYKQGKSLFMDDDADDEQPMDKKGKNITLENLKFEQVRKWVLSCFDGVEDWEKHKNYLNEQLRASRGRGARSNVKPMAFIPWLRQQLEKDKMSTLKRLADGPSFKAVSYKGYRVNGYVFNTKDSESCKTTQNSGIKMKAMTNFRSSSRNQNLVQEETTHYGVVREIIELDYYDFKQTVFYCDWVQIEEKINGFKIDPETNLTFVNLVFYCKDPSKDDWYAAIDAPQRLTKDIDAYEDPLVFEARTSGMSISSGRRSMPSDQIEDSSNLVPQRASTSPGLLRKRKALTLNENEYELSLAAKDQVLIGANIAWKNKKCELRKVYDKYPTEDAIKNVLIAIYLLFELVYVLSFDWIGTCLDELEEDCQDVRDATNRCNEILYCISEHSSKGYTSERNLQADPEISENGWKRCFSENGWKGHLSRSPYKRGPEISEKDEACTAVTAQPGTASTVPGVQRNKGPCGVHGRAVGVYQPSSRAQRASGIQPTDARATSG</sequence>
<evidence type="ECO:0008006" key="4">
    <source>
        <dbReference type="Google" id="ProtNLM"/>
    </source>
</evidence>
<proteinExistence type="predicted"/>
<comment type="caution">
    <text evidence="2">The sequence shown here is derived from an EMBL/GenBank/DDBJ whole genome shotgun (WGS) entry which is preliminary data.</text>
</comment>
<organism evidence="2 3">
    <name type="scientific">Kingdonia uniflora</name>
    <dbReference type="NCBI Taxonomy" id="39325"/>
    <lineage>
        <taxon>Eukaryota</taxon>
        <taxon>Viridiplantae</taxon>
        <taxon>Streptophyta</taxon>
        <taxon>Embryophyta</taxon>
        <taxon>Tracheophyta</taxon>
        <taxon>Spermatophyta</taxon>
        <taxon>Magnoliopsida</taxon>
        <taxon>Ranunculales</taxon>
        <taxon>Circaeasteraceae</taxon>
        <taxon>Kingdonia</taxon>
    </lineage>
</organism>
<feature type="region of interest" description="Disordered" evidence="1">
    <location>
        <begin position="1"/>
        <end position="30"/>
    </location>
</feature>
<evidence type="ECO:0000313" key="3">
    <source>
        <dbReference type="Proteomes" id="UP000541444"/>
    </source>
</evidence>
<dbReference type="AlphaFoldDB" id="A0A7J7P326"/>
<feature type="region of interest" description="Disordered" evidence="1">
    <location>
        <begin position="257"/>
        <end position="283"/>
    </location>
</feature>
<evidence type="ECO:0000313" key="2">
    <source>
        <dbReference type="EMBL" id="KAF6173857.1"/>
    </source>
</evidence>
<keyword evidence="3" id="KW-1185">Reference proteome</keyword>
<reference evidence="2 3" key="1">
    <citation type="journal article" date="2020" name="IScience">
        <title>Genome Sequencing of the Endangered Kingdonia uniflora (Circaeasteraceae, Ranunculales) Reveals Potential Mechanisms of Evolutionary Specialization.</title>
        <authorList>
            <person name="Sun Y."/>
            <person name="Deng T."/>
            <person name="Zhang A."/>
            <person name="Moore M.J."/>
            <person name="Landis J.B."/>
            <person name="Lin N."/>
            <person name="Zhang H."/>
            <person name="Zhang X."/>
            <person name="Huang J."/>
            <person name="Zhang X."/>
            <person name="Sun H."/>
            <person name="Wang H."/>
        </authorList>
    </citation>
    <scope>NUCLEOTIDE SEQUENCE [LARGE SCALE GENOMIC DNA]</scope>
    <source>
        <strain evidence="2">TB1705</strain>
        <tissue evidence="2">Leaf</tissue>
    </source>
</reference>